<evidence type="ECO:0000313" key="2">
    <source>
        <dbReference type="EMBL" id="MCC8361887.1"/>
    </source>
</evidence>
<dbReference type="RefSeq" id="WP_230525532.1">
    <property type="nucleotide sequence ID" value="NZ_JAJGAK010000001.1"/>
</dbReference>
<proteinExistence type="predicted"/>
<feature type="chain" id="PRO_5045129631" evidence="1">
    <location>
        <begin position="22"/>
        <end position="138"/>
    </location>
</feature>
<name>A0ABS8JE50_9GAMM</name>
<feature type="signal peptide" evidence="1">
    <location>
        <begin position="1"/>
        <end position="21"/>
    </location>
</feature>
<sequence length="138" mass="14508">MSVRRSIACLLLACAPALAFAQSGATSGALRIGATVPPRAPAMRSFTDFPAPAQATQLTANRFGGSWLVPGELRATAAFYRDAMAQRGYRKLVDAASADVVQLHWQRGDERIEIRLQPVLGAVPAARMIVVAGTSSAG</sequence>
<evidence type="ECO:0000256" key="1">
    <source>
        <dbReference type="SAM" id="SignalP"/>
    </source>
</evidence>
<protein>
    <submittedName>
        <fullName evidence="2">Uncharacterized protein</fullName>
    </submittedName>
</protein>
<dbReference type="Proteomes" id="UP001165293">
    <property type="component" value="Unassembled WGS sequence"/>
</dbReference>
<gene>
    <name evidence="2" type="ORF">LK996_02155</name>
</gene>
<dbReference type="EMBL" id="JAJGAK010000001">
    <property type="protein sequence ID" value="MCC8361887.1"/>
    <property type="molecule type" value="Genomic_DNA"/>
</dbReference>
<accession>A0ABS8JE50</accession>
<keyword evidence="1" id="KW-0732">Signal</keyword>
<keyword evidence="3" id="KW-1185">Reference proteome</keyword>
<comment type="caution">
    <text evidence="2">The sequence shown here is derived from an EMBL/GenBank/DDBJ whole genome shotgun (WGS) entry which is preliminary data.</text>
</comment>
<evidence type="ECO:0000313" key="3">
    <source>
        <dbReference type="Proteomes" id="UP001165293"/>
    </source>
</evidence>
<organism evidence="2 3">
    <name type="scientific">Noviluteimonas lactosilytica</name>
    <dbReference type="NCBI Taxonomy" id="2888523"/>
    <lineage>
        <taxon>Bacteria</taxon>
        <taxon>Pseudomonadati</taxon>
        <taxon>Pseudomonadota</taxon>
        <taxon>Gammaproteobacteria</taxon>
        <taxon>Lysobacterales</taxon>
        <taxon>Lysobacteraceae</taxon>
        <taxon>Noviluteimonas</taxon>
    </lineage>
</organism>
<reference evidence="2" key="1">
    <citation type="submission" date="2021-10" db="EMBL/GenBank/DDBJ databases">
        <authorList>
            <person name="Lyu M."/>
            <person name="Wang X."/>
            <person name="Meng X."/>
            <person name="Xu K."/>
        </authorList>
    </citation>
    <scope>NUCLEOTIDE SEQUENCE</scope>
    <source>
        <strain evidence="2">A6</strain>
    </source>
</reference>